<evidence type="ECO:0000313" key="1">
    <source>
        <dbReference type="EMBL" id="TPG37522.1"/>
    </source>
</evidence>
<accession>A0A502EKL7</accession>
<name>A0A502EKL7_9FLAO</name>
<protein>
    <submittedName>
        <fullName evidence="1">Uncharacterized protein</fullName>
    </submittedName>
</protein>
<keyword evidence="2" id="KW-1185">Reference proteome</keyword>
<comment type="caution">
    <text evidence="1">The sequence shown here is derived from an EMBL/GenBank/DDBJ whole genome shotgun (WGS) entry which is preliminary data.</text>
</comment>
<dbReference type="Proteomes" id="UP000319700">
    <property type="component" value="Unassembled WGS sequence"/>
</dbReference>
<proteinExistence type="predicted"/>
<reference evidence="1 2" key="1">
    <citation type="journal article" date="2019" name="Environ. Microbiol.">
        <title>Species interactions and distinct microbial communities in high Arctic permafrost affected cryosols are associated with the CH4 and CO2 gas fluxes.</title>
        <authorList>
            <person name="Altshuler I."/>
            <person name="Hamel J."/>
            <person name="Turney S."/>
            <person name="Magnuson E."/>
            <person name="Levesque R."/>
            <person name="Greer C."/>
            <person name="Whyte L.G."/>
        </authorList>
    </citation>
    <scope>NUCLEOTIDE SEQUENCE [LARGE SCALE GENOMIC DNA]</scope>
    <source>
        <strain evidence="1 2">42</strain>
    </source>
</reference>
<dbReference type="RefSeq" id="WP_140509858.1">
    <property type="nucleotide sequence ID" value="NZ_RCZH01000013.1"/>
</dbReference>
<gene>
    <name evidence="1" type="ORF">EAH81_18700</name>
</gene>
<dbReference type="EMBL" id="RCZH01000013">
    <property type="protein sequence ID" value="TPG37522.1"/>
    <property type="molecule type" value="Genomic_DNA"/>
</dbReference>
<dbReference type="OrthoDB" id="1322972at2"/>
<sequence>MELRTYDLTKGIEVSYENILKMHFVPNSNKLVLLKVNSSWGLFVEIVDFDSFLTTIITLDNKLRIYYREFEHNSFVDYSKCLDDSIVFSLKHIFEFYFSDDLEFIYLRARLNNSAEQVCHFKIDLEGKIVNEKIENSSYDSVYAYSHLKKYLINDNFVFLDLDNFTEHDLVDFFDKTFENDNFLYLGFNDGRYSIFTLPDKNLFGLIFFDKDDNYPRGSFNIFKINDIKKPELIFSFRIDEFGDHHTFNPSGNKIAYCKYLDFDEIEIKIRELYQNEFENAIEFNIPYSKEDSSPEEIILSDANFIIIVFNNRFEVYNIYTQEQMAVYNRDIRTLYCFGENKLFYIYLNKLKMEFLG</sequence>
<organism evidence="1 2">
    <name type="scientific">Flavobacterium pectinovorum</name>
    <dbReference type="NCBI Taxonomy" id="29533"/>
    <lineage>
        <taxon>Bacteria</taxon>
        <taxon>Pseudomonadati</taxon>
        <taxon>Bacteroidota</taxon>
        <taxon>Flavobacteriia</taxon>
        <taxon>Flavobacteriales</taxon>
        <taxon>Flavobacteriaceae</taxon>
        <taxon>Flavobacterium</taxon>
    </lineage>
</organism>
<evidence type="ECO:0000313" key="2">
    <source>
        <dbReference type="Proteomes" id="UP000319700"/>
    </source>
</evidence>
<dbReference type="AlphaFoldDB" id="A0A502EKL7"/>